<reference evidence="5" key="1">
    <citation type="journal article" date="2019" name="Int. J. Syst. Evol. Microbiol.">
        <title>The Global Catalogue of Microorganisms (GCM) 10K type strain sequencing project: providing services to taxonomists for standard genome sequencing and annotation.</title>
        <authorList>
            <consortium name="The Broad Institute Genomics Platform"/>
            <consortium name="The Broad Institute Genome Sequencing Center for Infectious Disease"/>
            <person name="Wu L."/>
            <person name="Ma J."/>
        </authorList>
    </citation>
    <scope>NUCLEOTIDE SEQUENCE [LARGE SCALE GENOMIC DNA]</scope>
    <source>
        <strain evidence="5">JCM 17460</strain>
    </source>
</reference>
<feature type="chain" id="PRO_5045867429" description="M23 family metallopeptidase" evidence="1">
    <location>
        <begin position="34"/>
        <end position="363"/>
    </location>
</feature>
<gene>
    <name evidence="4" type="ORF">GCM10022263_28440</name>
</gene>
<dbReference type="EMBL" id="BAABBB010000015">
    <property type="protein sequence ID" value="GAA3539238.1"/>
    <property type="molecule type" value="Genomic_DNA"/>
</dbReference>
<dbReference type="PANTHER" id="PTHR21666">
    <property type="entry name" value="PEPTIDASE-RELATED"/>
    <property type="match status" value="1"/>
</dbReference>
<evidence type="ECO:0000259" key="2">
    <source>
        <dbReference type="Pfam" id="PF01551"/>
    </source>
</evidence>
<evidence type="ECO:0000313" key="4">
    <source>
        <dbReference type="EMBL" id="GAA3539238.1"/>
    </source>
</evidence>
<dbReference type="Pfam" id="PF01551">
    <property type="entry name" value="Peptidase_M23"/>
    <property type="match status" value="1"/>
</dbReference>
<keyword evidence="5" id="KW-1185">Reference proteome</keyword>
<protein>
    <recommendedName>
        <fullName evidence="6">M23 family metallopeptidase</fullName>
    </recommendedName>
</protein>
<dbReference type="Pfam" id="PF26571">
    <property type="entry name" value="VldE"/>
    <property type="match status" value="1"/>
</dbReference>
<feature type="domain" description="M23ase beta-sheet core" evidence="2">
    <location>
        <begin position="87"/>
        <end position="187"/>
    </location>
</feature>
<feature type="signal peptide" evidence="1">
    <location>
        <begin position="1"/>
        <end position="33"/>
    </location>
</feature>
<name>A0ABP6VSS5_9ACTN</name>
<feature type="domain" description="ARB-07466-like C-terminal" evidence="3">
    <location>
        <begin position="237"/>
        <end position="346"/>
    </location>
</feature>
<proteinExistence type="predicted"/>
<dbReference type="InterPro" id="IPR016047">
    <property type="entry name" value="M23ase_b-sheet_dom"/>
</dbReference>
<evidence type="ECO:0008006" key="6">
    <source>
        <dbReference type="Google" id="ProtNLM"/>
    </source>
</evidence>
<dbReference type="PANTHER" id="PTHR21666:SF289">
    <property type="entry name" value="L-ALA--D-GLU ENDOPEPTIDASE"/>
    <property type="match status" value="1"/>
</dbReference>
<evidence type="ECO:0000259" key="3">
    <source>
        <dbReference type="Pfam" id="PF26571"/>
    </source>
</evidence>
<evidence type="ECO:0000313" key="5">
    <source>
        <dbReference type="Proteomes" id="UP001500301"/>
    </source>
</evidence>
<dbReference type="Proteomes" id="UP001500301">
    <property type="component" value="Unassembled WGS sequence"/>
</dbReference>
<evidence type="ECO:0000256" key="1">
    <source>
        <dbReference type="SAM" id="SignalP"/>
    </source>
</evidence>
<sequence length="363" mass="37603">MRKAIVGGLLLVLMGPASCLLILGALLSPAAQASCLPTTRAAFSTVGNTTAPVPETSRVVMPLPAGTWVKTSGFGIRVHPVTGETKLHTGVDLAAPEGTHILAAADGRVVSAGPATGYGNLILIEHRVGGRTVATGYAHMYADGIHVAVGDMVTAGQYIADVGVAGYSTGPHLHFEVRPGGPNAAPIDPEPWLSAHGAIDIHSGSDASEAGCADAGGPAAPYNGGNPGNLVDDPTSDGQITERTAHILAQVQANFPESSWACWAPRPGDPSEHSLGRACDGTFGNSIGTAATGHALDYGWQVTNWMKDNAETLGVEYLIWQGRIWSVARRAEGWRPYDGGGMHDPNSVTGGHYDHLHWTAVPN</sequence>
<dbReference type="InterPro" id="IPR050570">
    <property type="entry name" value="Cell_wall_metabolism_enzyme"/>
</dbReference>
<comment type="caution">
    <text evidence="4">The sequence shown here is derived from an EMBL/GenBank/DDBJ whole genome shotgun (WGS) entry which is preliminary data.</text>
</comment>
<organism evidence="4 5">
    <name type="scientific">Nocardioides daeguensis</name>
    <dbReference type="NCBI Taxonomy" id="908359"/>
    <lineage>
        <taxon>Bacteria</taxon>
        <taxon>Bacillati</taxon>
        <taxon>Actinomycetota</taxon>
        <taxon>Actinomycetes</taxon>
        <taxon>Propionibacteriales</taxon>
        <taxon>Nocardioidaceae</taxon>
        <taxon>Nocardioides</taxon>
    </lineage>
</organism>
<accession>A0ABP6VSS5</accession>
<dbReference type="CDD" id="cd12797">
    <property type="entry name" value="M23_peptidase"/>
    <property type="match status" value="1"/>
</dbReference>
<keyword evidence="1" id="KW-0732">Signal</keyword>
<dbReference type="InterPro" id="IPR058593">
    <property type="entry name" value="ARB_07466-like_C"/>
</dbReference>